<organism evidence="2 3">
    <name type="scientific">Panicum virgatum</name>
    <name type="common">Blackwell switchgrass</name>
    <dbReference type="NCBI Taxonomy" id="38727"/>
    <lineage>
        <taxon>Eukaryota</taxon>
        <taxon>Viridiplantae</taxon>
        <taxon>Streptophyta</taxon>
        <taxon>Embryophyta</taxon>
        <taxon>Tracheophyta</taxon>
        <taxon>Spermatophyta</taxon>
        <taxon>Magnoliopsida</taxon>
        <taxon>Liliopsida</taxon>
        <taxon>Poales</taxon>
        <taxon>Poaceae</taxon>
        <taxon>PACMAD clade</taxon>
        <taxon>Panicoideae</taxon>
        <taxon>Panicodae</taxon>
        <taxon>Paniceae</taxon>
        <taxon>Panicinae</taxon>
        <taxon>Panicum</taxon>
        <taxon>Panicum sect. Hiantes</taxon>
    </lineage>
</organism>
<sequence length="122" mass="13929">MQLPNHGVSCKLFSADLSLRSIRSRDLQFPEPWHFLTSLPCHVHTFLSDRKFCGIFLFSLSIDAVSTRIREENRVLRRWTGCHHTNRLLSFQAGPKVDQLSKASTQQARQGFPSGVGPRRLP</sequence>
<reference evidence="2 3" key="1">
    <citation type="submission" date="2020-05" db="EMBL/GenBank/DDBJ databases">
        <title>WGS assembly of Panicum virgatum.</title>
        <authorList>
            <person name="Lovell J.T."/>
            <person name="Jenkins J."/>
            <person name="Shu S."/>
            <person name="Juenger T.E."/>
            <person name="Schmutz J."/>
        </authorList>
    </citation>
    <scope>NUCLEOTIDE SEQUENCE</scope>
    <source>
        <strain evidence="2">AP13</strain>
        <strain evidence="3">cv. AP13</strain>
    </source>
</reference>
<dbReference type="EMBL" id="CM029042">
    <property type="protein sequence ID" value="KAG2620573.1"/>
    <property type="molecule type" value="Genomic_DNA"/>
</dbReference>
<proteinExistence type="predicted"/>
<accession>A0A8T0UI37</accession>
<keyword evidence="3" id="KW-1185">Reference proteome</keyword>
<dbReference type="AlphaFoldDB" id="A0A8T0UI37"/>
<evidence type="ECO:0000313" key="3">
    <source>
        <dbReference type="Proteomes" id="UP000823388"/>
    </source>
</evidence>
<feature type="region of interest" description="Disordered" evidence="1">
    <location>
        <begin position="99"/>
        <end position="122"/>
    </location>
</feature>
<name>A0A8T0UI37_PANVG</name>
<gene>
    <name evidence="2" type="ORF">PVAP13_3NG208200</name>
</gene>
<comment type="caution">
    <text evidence="2">The sequence shown here is derived from an EMBL/GenBank/DDBJ whole genome shotgun (WGS) entry which is preliminary data.</text>
</comment>
<dbReference type="Proteomes" id="UP000823388">
    <property type="component" value="Chromosome 3N"/>
</dbReference>
<protein>
    <submittedName>
        <fullName evidence="2">Uncharacterized protein</fullName>
    </submittedName>
</protein>
<evidence type="ECO:0000313" key="2">
    <source>
        <dbReference type="EMBL" id="KAG2620573.1"/>
    </source>
</evidence>
<dbReference type="EMBL" id="CM029042">
    <property type="protein sequence ID" value="KAG2620574.1"/>
    <property type="molecule type" value="Genomic_DNA"/>
</dbReference>
<evidence type="ECO:0000256" key="1">
    <source>
        <dbReference type="SAM" id="MobiDB-lite"/>
    </source>
</evidence>